<dbReference type="InterPro" id="IPR011054">
    <property type="entry name" value="Rudment_hybrid_motif"/>
</dbReference>
<dbReference type="STRING" id="1035188.HMPREF9952_2367"/>
<evidence type="ECO:0000256" key="1">
    <source>
        <dbReference type="ARBA" id="ARBA00001936"/>
    </source>
</evidence>
<sequence>MLCVTALGKSVFEAQQKALKLAEQIQWTGRFYRRDIGYRAVAREQ</sequence>
<dbReference type="GO" id="GO:0009113">
    <property type="term" value="P:purine nucleobase biosynthetic process"/>
    <property type="evidence" value="ECO:0007669"/>
    <property type="project" value="InterPro"/>
</dbReference>
<dbReference type="EMBL" id="AFUV01000004">
    <property type="protein sequence ID" value="EGV07420.1"/>
    <property type="molecule type" value="Genomic_DNA"/>
</dbReference>
<evidence type="ECO:0000313" key="4">
    <source>
        <dbReference type="Proteomes" id="UP000006235"/>
    </source>
</evidence>
<dbReference type="SMART" id="SM01210">
    <property type="entry name" value="GARS_C"/>
    <property type="match status" value="1"/>
</dbReference>
<dbReference type="Pfam" id="PF02843">
    <property type="entry name" value="GARS_C"/>
    <property type="match status" value="1"/>
</dbReference>
<dbReference type="GO" id="GO:0004637">
    <property type="term" value="F:phosphoribosylamine-glycine ligase activity"/>
    <property type="evidence" value="ECO:0007669"/>
    <property type="project" value="InterPro"/>
</dbReference>
<accession>F9Q6V1</accession>
<evidence type="ECO:0000259" key="2">
    <source>
        <dbReference type="SMART" id="SM01210"/>
    </source>
</evidence>
<comment type="caution">
    <text evidence="3">The sequence shown here is derived from an EMBL/GenBank/DDBJ whole genome shotgun (WGS) entry which is preliminary data.</text>
</comment>
<dbReference type="InterPro" id="IPR020560">
    <property type="entry name" value="PRibGlycinamide_synth_C-dom"/>
</dbReference>
<dbReference type="AlphaFoldDB" id="F9Q6V1"/>
<dbReference type="SUPFAM" id="SSF51246">
    <property type="entry name" value="Rudiment single hybrid motif"/>
    <property type="match status" value="1"/>
</dbReference>
<keyword evidence="3" id="KW-0436">Ligase</keyword>
<reference evidence="3 4" key="1">
    <citation type="submission" date="2011-07" db="EMBL/GenBank/DDBJ databases">
        <authorList>
            <person name="Harkins D.M."/>
            <person name="Madupu R."/>
            <person name="Durkin A.S."/>
            <person name="Torralba M."/>
            <person name="Methe B."/>
            <person name="Sutton G.G."/>
            <person name="Nelson K.E."/>
        </authorList>
    </citation>
    <scope>NUCLEOTIDE SEQUENCE [LARGE SCALE GENOMIC DNA]</scope>
    <source>
        <strain evidence="3 4">HK 85</strain>
    </source>
</reference>
<proteinExistence type="predicted"/>
<name>F9Q6V1_9PAST</name>
<dbReference type="Proteomes" id="UP000006235">
    <property type="component" value="Unassembled WGS sequence"/>
</dbReference>
<evidence type="ECO:0000313" key="3">
    <source>
        <dbReference type="EMBL" id="EGV07420.1"/>
    </source>
</evidence>
<dbReference type="InterPro" id="IPR037123">
    <property type="entry name" value="PRibGlycinamide_synth_C_sf"/>
</dbReference>
<comment type="cofactor">
    <cofactor evidence="1">
        <name>Mn(2+)</name>
        <dbReference type="ChEBI" id="CHEBI:29035"/>
    </cofactor>
</comment>
<dbReference type="Gene3D" id="3.90.600.10">
    <property type="entry name" value="Phosphoribosylglycinamide synthetase, C-terminal domain"/>
    <property type="match status" value="1"/>
</dbReference>
<protein>
    <submittedName>
        <fullName evidence="3">Phosphoribosylamine--glycine ligase, C-terminal-like domain protein</fullName>
    </submittedName>
</protein>
<organism evidence="3 4">
    <name type="scientific">Haemophilus pittmaniae HK 85</name>
    <dbReference type="NCBI Taxonomy" id="1035188"/>
    <lineage>
        <taxon>Bacteria</taxon>
        <taxon>Pseudomonadati</taxon>
        <taxon>Pseudomonadota</taxon>
        <taxon>Gammaproteobacteria</taxon>
        <taxon>Pasteurellales</taxon>
        <taxon>Pasteurellaceae</taxon>
        <taxon>Haemophilus</taxon>
    </lineage>
</organism>
<feature type="domain" description="Phosphoribosylglycinamide synthetase C-domain" evidence="2">
    <location>
        <begin position="2"/>
        <end position="41"/>
    </location>
</feature>
<gene>
    <name evidence="3" type="ORF">HMPREF9952_2367</name>
</gene>